<dbReference type="Proteomes" id="UP000663887">
    <property type="component" value="Unassembled WGS sequence"/>
</dbReference>
<feature type="region of interest" description="Disordered" evidence="1">
    <location>
        <begin position="108"/>
        <end position="135"/>
    </location>
</feature>
<evidence type="ECO:0000313" key="3">
    <source>
        <dbReference type="EMBL" id="CAF2080662.1"/>
    </source>
</evidence>
<evidence type="ECO:0000259" key="2">
    <source>
        <dbReference type="PROSITE" id="PS50053"/>
    </source>
</evidence>
<sequence>MRSIVYCTGSIRFIASNRKYENQTYSDRSIIELLQDDTGRYILRALDVENNSQMIFYLTITKSDLYKFGNTDNDADNIDHPNGTYRVFLKRESREDFHKNLRKCIRRLDSVNPQSRDTNSGRSTENKPPTGLQNTISKVNEKTILVDIHNLGAYIQNGKGSRAAELIKDLIASGVRLRIDTVKDSQDDKTIKIQIKIDGIDPRIINHEATLDMEVYSSTKIRELRALFEYTHKFPSVHQYFFVNGHLADGESTMNDLQIQDDRMSILAFTTGAIQFNSHDRRAPQRNYSERSLVQLSYDDDNNQYSLKAIDIENNKEVIFDFPVTNSDLYRFGRSNNEPDEIKHSNGTYQLWPHDTSRQEFHNTFAAICEMLNPSVFTNTTSETIDDHSIHINFDETIEPKIPAAVNFERKNILTNIHNLSKYIQQGNSDEATRMIMQFASQGARLQGQAFTQLKNEEQFQILVQLDGDQYGIDKDGGTIFLNVFPSTKVRELRAVFELLYHYSPSNQYFFVNGLLADDNSTMKELQVGPKSLFVLFLLENSKKL</sequence>
<evidence type="ECO:0000256" key="1">
    <source>
        <dbReference type="SAM" id="MobiDB-lite"/>
    </source>
</evidence>
<dbReference type="AlphaFoldDB" id="A0A816S4T6"/>
<comment type="caution">
    <text evidence="3">The sequence shown here is derived from an EMBL/GenBank/DDBJ whole genome shotgun (WGS) entry which is preliminary data.</text>
</comment>
<gene>
    <name evidence="3" type="ORF">XDN619_LOCUS14686</name>
</gene>
<dbReference type="SUPFAM" id="SSF54236">
    <property type="entry name" value="Ubiquitin-like"/>
    <property type="match status" value="2"/>
</dbReference>
<dbReference type="Gene3D" id="3.10.20.90">
    <property type="entry name" value="Phosphatidylinositol 3-kinase Catalytic Subunit, Chain A, domain 1"/>
    <property type="match status" value="2"/>
</dbReference>
<proteinExistence type="predicted"/>
<dbReference type="EMBL" id="CAJNRG010005830">
    <property type="protein sequence ID" value="CAF2080662.1"/>
    <property type="molecule type" value="Genomic_DNA"/>
</dbReference>
<evidence type="ECO:0000313" key="4">
    <source>
        <dbReference type="Proteomes" id="UP000663887"/>
    </source>
</evidence>
<dbReference type="InterPro" id="IPR029071">
    <property type="entry name" value="Ubiquitin-like_domsf"/>
</dbReference>
<name>A0A816S4T6_9BILA</name>
<feature type="compositionally biased region" description="Polar residues" evidence="1">
    <location>
        <begin position="111"/>
        <end position="135"/>
    </location>
</feature>
<accession>A0A816S4T6</accession>
<dbReference type="PROSITE" id="PS50053">
    <property type="entry name" value="UBIQUITIN_2"/>
    <property type="match status" value="1"/>
</dbReference>
<reference evidence="3" key="1">
    <citation type="submission" date="2021-02" db="EMBL/GenBank/DDBJ databases">
        <authorList>
            <person name="Nowell W R."/>
        </authorList>
    </citation>
    <scope>NUCLEOTIDE SEQUENCE</scope>
</reference>
<protein>
    <recommendedName>
        <fullName evidence="2">Ubiquitin-like domain-containing protein</fullName>
    </recommendedName>
</protein>
<dbReference type="InterPro" id="IPR000626">
    <property type="entry name" value="Ubiquitin-like_dom"/>
</dbReference>
<feature type="domain" description="Ubiquitin-like" evidence="2">
    <location>
        <begin position="460"/>
        <end position="543"/>
    </location>
</feature>
<dbReference type="CDD" id="cd17039">
    <property type="entry name" value="Ubl_ubiquitin_like"/>
    <property type="match status" value="1"/>
</dbReference>
<organism evidence="3 4">
    <name type="scientific">Rotaria magnacalcarata</name>
    <dbReference type="NCBI Taxonomy" id="392030"/>
    <lineage>
        <taxon>Eukaryota</taxon>
        <taxon>Metazoa</taxon>
        <taxon>Spiralia</taxon>
        <taxon>Gnathifera</taxon>
        <taxon>Rotifera</taxon>
        <taxon>Eurotatoria</taxon>
        <taxon>Bdelloidea</taxon>
        <taxon>Philodinida</taxon>
        <taxon>Philodinidae</taxon>
        <taxon>Rotaria</taxon>
    </lineage>
</organism>